<dbReference type="EMBL" id="VSSQ01005092">
    <property type="protein sequence ID" value="MPM27806.1"/>
    <property type="molecule type" value="Genomic_DNA"/>
</dbReference>
<organism evidence="3">
    <name type="scientific">bioreactor metagenome</name>
    <dbReference type="NCBI Taxonomy" id="1076179"/>
    <lineage>
        <taxon>unclassified sequences</taxon>
        <taxon>metagenomes</taxon>
        <taxon>ecological metagenomes</taxon>
    </lineage>
</organism>
<evidence type="ECO:0000313" key="3">
    <source>
        <dbReference type="EMBL" id="MPM27806.1"/>
    </source>
</evidence>
<dbReference type="AlphaFoldDB" id="A0A644YH32"/>
<dbReference type="PANTHER" id="PTHR41878:SF1">
    <property type="entry name" value="TNPR PROTEIN"/>
    <property type="match status" value="1"/>
</dbReference>
<comment type="caution">
    <text evidence="3">The sequence shown here is derived from an EMBL/GenBank/DDBJ whole genome shotgun (WGS) entry which is preliminary data.</text>
</comment>
<gene>
    <name evidence="3" type="ORF">SDC9_74320</name>
</gene>
<dbReference type="Pfam" id="PF22016">
    <property type="entry name" value="DUF6933"/>
    <property type="match status" value="1"/>
</dbReference>
<feature type="domain" description="DUF6933" evidence="2">
    <location>
        <begin position="2"/>
        <end position="109"/>
    </location>
</feature>
<proteinExistence type="predicted"/>
<accession>A0A644YH32</accession>
<evidence type="ECO:0008006" key="4">
    <source>
        <dbReference type="Google" id="ProtNLM"/>
    </source>
</evidence>
<name>A0A644YH32_9ZZZZ</name>
<dbReference type="InterPro" id="IPR024047">
    <property type="entry name" value="MM3350-like_sf"/>
</dbReference>
<dbReference type="InterPro" id="IPR012912">
    <property type="entry name" value="Plasmid_pRiA4b_Orf3-like"/>
</dbReference>
<feature type="domain" description="Plasmid pRiA4b Orf3-like" evidence="1">
    <location>
        <begin position="171"/>
        <end position="342"/>
    </location>
</feature>
<dbReference type="InterPro" id="IPR053864">
    <property type="entry name" value="DUF6933"/>
</dbReference>
<dbReference type="PANTHER" id="PTHR41878">
    <property type="entry name" value="LEXA REPRESSOR-RELATED"/>
    <property type="match status" value="1"/>
</dbReference>
<evidence type="ECO:0000259" key="2">
    <source>
        <dbReference type="Pfam" id="PF22016"/>
    </source>
</evidence>
<dbReference type="Pfam" id="PF07929">
    <property type="entry name" value="PRiA4_ORF3"/>
    <property type="match status" value="1"/>
</dbReference>
<protein>
    <recommendedName>
        <fullName evidence="4">TnpR protein</fullName>
    </recommendedName>
</protein>
<reference evidence="3" key="1">
    <citation type="submission" date="2019-08" db="EMBL/GenBank/DDBJ databases">
        <authorList>
            <person name="Kucharzyk K."/>
            <person name="Murdoch R.W."/>
            <person name="Higgins S."/>
            <person name="Loffler F."/>
        </authorList>
    </citation>
    <scope>NUCLEOTIDE SEQUENCE</scope>
</reference>
<sequence length="354" mass="40719">MLINCTRKMYGYVGGSERIGSHEYDSLFTWSGELFHADDGNAYVMLRNLYTGFPILFQVSRKTLVINSEQILAEIRKAFLAQGYDNDAIEAYLKEGEAVRFARKSDQPVKKKIDALIASAYEIGFDKAPSMLPKQETTQNRKKVISSDLMREALDERRVEITKKLNLVVPLKATLQLTPGYNVWRSFLLPPTLTMYEVHRVLQIAFAWDDDHLHEFRVGKHIRIGDKTEEEAGWFDRDEIYDESEVQLQHVAGLAASFTYIYDFGDYWVHTIKVEKPKFIPEEPVAVCTGGKGASPWEDCGGAYGFDEMMGILADPEHEQYEEILDWSGGIEEREFDQDFINIRLSQLFKKRKN</sequence>
<dbReference type="SUPFAM" id="SSF159941">
    <property type="entry name" value="MM3350-like"/>
    <property type="match status" value="1"/>
</dbReference>
<dbReference type="Gene3D" id="3.10.290.30">
    <property type="entry name" value="MM3350-like"/>
    <property type="match status" value="1"/>
</dbReference>
<evidence type="ECO:0000259" key="1">
    <source>
        <dbReference type="Pfam" id="PF07929"/>
    </source>
</evidence>